<name>A0A1H3RN01_9MICO</name>
<keyword evidence="3" id="KW-1185">Reference proteome</keyword>
<dbReference type="STRING" id="381665.SAMN05216554_2941"/>
<dbReference type="EMBL" id="FNPZ01000003">
    <property type="protein sequence ID" value="SDZ27102.1"/>
    <property type="molecule type" value="Genomic_DNA"/>
</dbReference>
<dbReference type="Gene3D" id="3.20.20.100">
    <property type="entry name" value="NADP-dependent oxidoreductase domain"/>
    <property type="match status" value="1"/>
</dbReference>
<gene>
    <name evidence="2" type="ORF">SAMN05216554_2941</name>
</gene>
<dbReference type="PANTHER" id="PTHR42686:SF1">
    <property type="entry name" value="GH17980P-RELATED"/>
    <property type="match status" value="1"/>
</dbReference>
<dbReference type="InterPro" id="IPR023210">
    <property type="entry name" value="NADP_OxRdtase_dom"/>
</dbReference>
<evidence type="ECO:0000259" key="1">
    <source>
        <dbReference type="Pfam" id="PF00248"/>
    </source>
</evidence>
<protein>
    <submittedName>
        <fullName evidence="2">D-threo-aldose 1-dehydrogenase</fullName>
    </submittedName>
</protein>
<dbReference type="SUPFAM" id="SSF51430">
    <property type="entry name" value="NAD(P)-linked oxidoreductase"/>
    <property type="match status" value="1"/>
</dbReference>
<dbReference type="PRINTS" id="PR00069">
    <property type="entry name" value="ALDKETRDTASE"/>
</dbReference>
<dbReference type="InterPro" id="IPR036812">
    <property type="entry name" value="NAD(P)_OxRdtase_dom_sf"/>
</dbReference>
<evidence type="ECO:0000313" key="3">
    <source>
        <dbReference type="Proteomes" id="UP000198891"/>
    </source>
</evidence>
<dbReference type="InterPro" id="IPR044477">
    <property type="entry name" value="FDH-like"/>
</dbReference>
<sequence>MPHIEFGSLGYGAANLGNLYRELSDELAQEILETSWESGIRYFDTAPHYGLGLSERRLGAFLRTKPRDEYVLSTKVGRLIRPNPEGAGTLDLDADFAVPADQKRVWDFTADGIRRSLDESLERLGLDRVDVLFLHDPERNDLASGLNEAVPALAALRDEGLVSAVGVGSMSTEALLGSARTGAIDLLMVAGRYTLAEQPVVPEVLDACTENGVGIANASVFNSGLLATNEPGVDSRYEYGGVPADTLARVRAIAAVAREHGVELPAAALQYTLRDPLVRTVVVGSSKPAQLRENVERMRAPIPEAFWEQLLAEELVRR</sequence>
<dbReference type="AlphaFoldDB" id="A0A1H3RN01"/>
<evidence type="ECO:0000313" key="2">
    <source>
        <dbReference type="EMBL" id="SDZ27102.1"/>
    </source>
</evidence>
<reference evidence="2 3" key="1">
    <citation type="submission" date="2016-10" db="EMBL/GenBank/DDBJ databases">
        <authorList>
            <person name="de Groot N.N."/>
        </authorList>
    </citation>
    <scope>NUCLEOTIDE SEQUENCE [LARGE SCALE GENOMIC DNA]</scope>
    <source>
        <strain evidence="2 3">CGMCC 4.3491</strain>
    </source>
</reference>
<accession>A0A1H3RN01</accession>
<dbReference type="OrthoDB" id="9768851at2"/>
<dbReference type="GO" id="GO:0016491">
    <property type="term" value="F:oxidoreductase activity"/>
    <property type="evidence" value="ECO:0007669"/>
    <property type="project" value="InterPro"/>
</dbReference>
<dbReference type="GO" id="GO:0005829">
    <property type="term" value="C:cytosol"/>
    <property type="evidence" value="ECO:0007669"/>
    <property type="project" value="TreeGrafter"/>
</dbReference>
<dbReference type="RefSeq" id="WP_092555092.1">
    <property type="nucleotide sequence ID" value="NZ_FNPZ01000003.1"/>
</dbReference>
<organism evidence="2 3">
    <name type="scientific">Herbiconiux ginsengi</name>
    <dbReference type="NCBI Taxonomy" id="381665"/>
    <lineage>
        <taxon>Bacteria</taxon>
        <taxon>Bacillati</taxon>
        <taxon>Actinomycetota</taxon>
        <taxon>Actinomycetes</taxon>
        <taxon>Micrococcales</taxon>
        <taxon>Microbacteriaceae</taxon>
        <taxon>Herbiconiux</taxon>
    </lineage>
</organism>
<feature type="domain" description="NADP-dependent oxidoreductase" evidence="1">
    <location>
        <begin position="9"/>
        <end position="310"/>
    </location>
</feature>
<dbReference type="CDD" id="cd19162">
    <property type="entry name" value="AKR_FDH"/>
    <property type="match status" value="1"/>
</dbReference>
<proteinExistence type="predicted"/>
<dbReference type="PANTHER" id="PTHR42686">
    <property type="entry name" value="GH17980P-RELATED"/>
    <property type="match status" value="1"/>
</dbReference>
<dbReference type="Pfam" id="PF00248">
    <property type="entry name" value="Aldo_ket_red"/>
    <property type="match status" value="1"/>
</dbReference>
<dbReference type="Proteomes" id="UP000198891">
    <property type="component" value="Unassembled WGS sequence"/>
</dbReference>
<dbReference type="InterPro" id="IPR020471">
    <property type="entry name" value="AKR"/>
</dbReference>